<evidence type="ECO:0000256" key="1">
    <source>
        <dbReference type="SAM" id="MobiDB-lite"/>
    </source>
</evidence>
<name>A0A9P4X0T2_9PLEO</name>
<dbReference type="AlphaFoldDB" id="A0A9P4X0T2"/>
<reference evidence="2" key="1">
    <citation type="submission" date="2019-04" db="EMBL/GenBank/DDBJ databases">
        <title>Sequencing of skin fungus with MAO and IRED activity.</title>
        <authorList>
            <person name="Marsaioli A.J."/>
            <person name="Bonatto J.M.C."/>
            <person name="Reis Junior O."/>
        </authorList>
    </citation>
    <scope>NUCLEOTIDE SEQUENCE</scope>
    <source>
        <strain evidence="2">28M1</strain>
    </source>
</reference>
<dbReference type="Proteomes" id="UP000758155">
    <property type="component" value="Unassembled WGS sequence"/>
</dbReference>
<feature type="region of interest" description="Disordered" evidence="1">
    <location>
        <begin position="24"/>
        <end position="192"/>
    </location>
</feature>
<feature type="region of interest" description="Disordered" evidence="1">
    <location>
        <begin position="285"/>
        <end position="357"/>
    </location>
</feature>
<keyword evidence="3" id="KW-1185">Reference proteome</keyword>
<evidence type="ECO:0000313" key="3">
    <source>
        <dbReference type="Proteomes" id="UP000758155"/>
    </source>
</evidence>
<dbReference type="OrthoDB" id="3797824at2759"/>
<comment type="caution">
    <text evidence="2">The sequence shown here is derived from an EMBL/GenBank/DDBJ whole genome shotgun (WGS) entry which is preliminary data.</text>
</comment>
<feature type="compositionally biased region" description="Low complexity" evidence="1">
    <location>
        <begin position="24"/>
        <end position="39"/>
    </location>
</feature>
<evidence type="ECO:0000313" key="2">
    <source>
        <dbReference type="EMBL" id="KAF3046632.1"/>
    </source>
</evidence>
<organism evidence="2 3">
    <name type="scientific">Didymella heteroderae</name>
    <dbReference type="NCBI Taxonomy" id="1769908"/>
    <lineage>
        <taxon>Eukaryota</taxon>
        <taxon>Fungi</taxon>
        <taxon>Dikarya</taxon>
        <taxon>Ascomycota</taxon>
        <taxon>Pezizomycotina</taxon>
        <taxon>Dothideomycetes</taxon>
        <taxon>Pleosporomycetidae</taxon>
        <taxon>Pleosporales</taxon>
        <taxon>Pleosporineae</taxon>
        <taxon>Didymellaceae</taxon>
        <taxon>Didymella</taxon>
    </lineage>
</organism>
<feature type="compositionally biased region" description="Low complexity" evidence="1">
    <location>
        <begin position="320"/>
        <end position="357"/>
    </location>
</feature>
<protein>
    <submittedName>
        <fullName evidence="2">Uncharacterized protein</fullName>
    </submittedName>
</protein>
<sequence length="357" mass="37392">MGALRRTLAADVAATPKCSSRAFSASARRFEESNSSAPSAPAPANPDSRKARTANALSQISRLGANRRTVQPGGLARGKFPSGQTEGQPGRGPPRVRPEGSLNITREASGPEGARRGAPPPGAMVRAPAQLKLSRNNGPRTGGNASIGGRRGPNLRGRDGKPGGPGNRSSGGPKRRERGGKEGGEQRADASSIKFENTLSDGMLQHLLRLQRGQWDRKPYEPKYAPGSFAANQLIHQGRELFRGEAPPVKIWGRLEKTIGVVGMHNAEAHLKVRRVTGLDDESLGDRREHFETSDGGFQVKAKASEASKASAVKGHTTRAPAAKAPAPKVAAPNPPAAVAQAAAAEVPAPKQAPVVQ</sequence>
<accession>A0A9P4X0T2</accession>
<gene>
    <name evidence="2" type="ORF">E8E12_011340</name>
</gene>
<feature type="compositionally biased region" description="Basic and acidic residues" evidence="1">
    <location>
        <begin position="179"/>
        <end position="188"/>
    </location>
</feature>
<proteinExistence type="predicted"/>
<feature type="compositionally biased region" description="Low complexity" evidence="1">
    <location>
        <begin position="301"/>
        <end position="312"/>
    </location>
</feature>
<dbReference type="EMBL" id="SWKV01000004">
    <property type="protein sequence ID" value="KAF3046632.1"/>
    <property type="molecule type" value="Genomic_DNA"/>
</dbReference>